<dbReference type="InterPro" id="IPR032675">
    <property type="entry name" value="LRR_dom_sf"/>
</dbReference>
<sequence length="598" mass="67794">MTAQQQEALGSTLESLLSWHSCVSAVELRHWNVLCLIQEKLFKALKNARGLKEISINDFQLASPQFARRLLRELAEVTYIEKLYINILPRSYDPFRALNALIENSESLTSLSLPIGHPDTTEAYTFWTNLEENDQIQELCLDAGIVLPSSSNNMLYLTDYMKFDRSIRHICIKTTQSLPIEYLCSNMRNLKHLRSITFIGFVINNRGAQALKSFTRNCPQLEEVLLKNCLWDNTETIVSTTGIVPVRPVEAFIGIIEGSVCLRTLSISFTGLPKPECVAILKAALKNRSLTEVFVEDLGRFLAVEGRNDPSTPRELLRDFIPPLQHITVLIEAEADCEWAIEVLKVSGPAESILFDISATTTEEFQAVTKSFLSSTKTVKVLSVKISENDENMGQCILQGLYKNCSVREFSLNFWEASSNFCERLALYLSETRQVHTVRFCSSKANLEAFLQLLAPIISSNKTICELDFPTQKLHVSQALFDVISVIHRNRSCASRILQFIKERSGKEGAQLFETEGSNSYVEDQLCKCYRITTEQAKKKVEDTRTFLKSITGFLRATGVVRRALDCIPNGRRFQITDLDEYSWGIVRRYLKIEDVSQ</sequence>
<dbReference type="VEuPathDB" id="VectorBase:HLOH_050139"/>
<gene>
    <name evidence="1" type="ORF">HPB48_001709</name>
</gene>
<evidence type="ECO:0000313" key="1">
    <source>
        <dbReference type="EMBL" id="KAH9380057.1"/>
    </source>
</evidence>
<protein>
    <submittedName>
        <fullName evidence="1">Uncharacterized protein</fullName>
    </submittedName>
</protein>
<dbReference type="EMBL" id="JABSTR010000010">
    <property type="protein sequence ID" value="KAH9380057.1"/>
    <property type="molecule type" value="Genomic_DNA"/>
</dbReference>
<keyword evidence="2" id="KW-1185">Reference proteome</keyword>
<dbReference type="Proteomes" id="UP000821853">
    <property type="component" value="Chromosome 8"/>
</dbReference>
<dbReference type="Gene3D" id="3.80.10.10">
    <property type="entry name" value="Ribonuclease Inhibitor"/>
    <property type="match status" value="1"/>
</dbReference>
<proteinExistence type="predicted"/>
<name>A0A9J6GZ13_HAELO</name>
<dbReference type="SUPFAM" id="SSF52047">
    <property type="entry name" value="RNI-like"/>
    <property type="match status" value="1"/>
</dbReference>
<evidence type="ECO:0000313" key="2">
    <source>
        <dbReference type="Proteomes" id="UP000821853"/>
    </source>
</evidence>
<accession>A0A9J6GZ13</accession>
<organism evidence="1 2">
    <name type="scientific">Haemaphysalis longicornis</name>
    <name type="common">Bush tick</name>
    <dbReference type="NCBI Taxonomy" id="44386"/>
    <lineage>
        <taxon>Eukaryota</taxon>
        <taxon>Metazoa</taxon>
        <taxon>Ecdysozoa</taxon>
        <taxon>Arthropoda</taxon>
        <taxon>Chelicerata</taxon>
        <taxon>Arachnida</taxon>
        <taxon>Acari</taxon>
        <taxon>Parasitiformes</taxon>
        <taxon>Ixodida</taxon>
        <taxon>Ixodoidea</taxon>
        <taxon>Ixodidae</taxon>
        <taxon>Haemaphysalinae</taxon>
        <taxon>Haemaphysalis</taxon>
    </lineage>
</organism>
<comment type="caution">
    <text evidence="1">The sequence shown here is derived from an EMBL/GenBank/DDBJ whole genome shotgun (WGS) entry which is preliminary data.</text>
</comment>
<dbReference type="AlphaFoldDB" id="A0A9J6GZ13"/>
<reference evidence="1 2" key="1">
    <citation type="journal article" date="2020" name="Cell">
        <title>Large-Scale Comparative Analyses of Tick Genomes Elucidate Their Genetic Diversity and Vector Capacities.</title>
        <authorList>
            <consortium name="Tick Genome and Microbiome Consortium (TIGMIC)"/>
            <person name="Jia N."/>
            <person name="Wang J."/>
            <person name="Shi W."/>
            <person name="Du L."/>
            <person name="Sun Y."/>
            <person name="Zhan W."/>
            <person name="Jiang J.F."/>
            <person name="Wang Q."/>
            <person name="Zhang B."/>
            <person name="Ji P."/>
            <person name="Bell-Sakyi L."/>
            <person name="Cui X.M."/>
            <person name="Yuan T.T."/>
            <person name="Jiang B.G."/>
            <person name="Yang W.F."/>
            <person name="Lam T.T."/>
            <person name="Chang Q.C."/>
            <person name="Ding S.J."/>
            <person name="Wang X.J."/>
            <person name="Zhu J.G."/>
            <person name="Ruan X.D."/>
            <person name="Zhao L."/>
            <person name="Wei J.T."/>
            <person name="Ye R.Z."/>
            <person name="Que T.C."/>
            <person name="Du C.H."/>
            <person name="Zhou Y.H."/>
            <person name="Cheng J.X."/>
            <person name="Dai P.F."/>
            <person name="Guo W.B."/>
            <person name="Han X.H."/>
            <person name="Huang E.J."/>
            <person name="Li L.F."/>
            <person name="Wei W."/>
            <person name="Gao Y.C."/>
            <person name="Liu J.Z."/>
            <person name="Shao H.Z."/>
            <person name="Wang X."/>
            <person name="Wang C.C."/>
            <person name="Yang T.C."/>
            <person name="Huo Q.B."/>
            <person name="Li W."/>
            <person name="Chen H.Y."/>
            <person name="Chen S.E."/>
            <person name="Zhou L.G."/>
            <person name="Ni X.B."/>
            <person name="Tian J.H."/>
            <person name="Sheng Y."/>
            <person name="Liu T."/>
            <person name="Pan Y.S."/>
            <person name="Xia L.Y."/>
            <person name="Li J."/>
            <person name="Zhao F."/>
            <person name="Cao W.C."/>
        </authorList>
    </citation>
    <scope>NUCLEOTIDE SEQUENCE [LARGE SCALE GENOMIC DNA]</scope>
    <source>
        <strain evidence="1">HaeL-2018</strain>
    </source>
</reference>